<sequence length="275" mass="32351">KTKMLEDVYNGTVKYDSVSFKNNGEVSVTRVPYTKSDLCAVFRKCRGYRDLSAYAKSLIYSFVTNEYPQWKEKVSRLAFYDGFKSVKSFVRKNREYTFRHCLSSHPLYLALGMDDDSTWFASLYCHRMIEKYPIFSNLGFAHPVDAYLYLFGRFESLLELSSYHDFIDQLNEWYEWKGNKSIFAAYPFLSENIPVSFKDYKDLSLSYKNILQSTGIYNHLYDSIGVLNTSFIDDNLEVNSPEFVSFEIDSYKSFQSRLKSKKANNKYFANYRKLD</sequence>
<organism evidence="1 2">
    <name type="scientific">Hallella bergensis DSM 17361</name>
    <dbReference type="NCBI Taxonomy" id="585502"/>
    <lineage>
        <taxon>Bacteria</taxon>
        <taxon>Pseudomonadati</taxon>
        <taxon>Bacteroidota</taxon>
        <taxon>Bacteroidia</taxon>
        <taxon>Bacteroidales</taxon>
        <taxon>Prevotellaceae</taxon>
        <taxon>Hallella</taxon>
    </lineage>
</organism>
<keyword evidence="2" id="KW-1185">Reference proteome</keyword>
<dbReference type="RefSeq" id="WP_007173050.1">
    <property type="nucleotide sequence ID" value="NZ_GG704780.1"/>
</dbReference>
<comment type="caution">
    <text evidence="1">The sequence shown here is derived from an EMBL/GenBank/DDBJ whole genome shotgun (WGS) entry which is preliminary data.</text>
</comment>
<reference evidence="1 2" key="1">
    <citation type="submission" date="2009-10" db="EMBL/GenBank/DDBJ databases">
        <authorList>
            <person name="Qin X."/>
            <person name="Bachman B."/>
            <person name="Battles P."/>
            <person name="Bell A."/>
            <person name="Bess C."/>
            <person name="Bickham C."/>
            <person name="Chaboub L."/>
            <person name="Chen D."/>
            <person name="Coyle M."/>
            <person name="Deiros D.R."/>
            <person name="Dinh H."/>
            <person name="Forbes L."/>
            <person name="Fowler G."/>
            <person name="Francisco L."/>
            <person name="Fu Q."/>
            <person name="Gubbala S."/>
            <person name="Hale W."/>
            <person name="Han Y."/>
            <person name="Hemphill L."/>
            <person name="Highlander S.K."/>
            <person name="Hirani K."/>
            <person name="Hogues M."/>
            <person name="Jackson L."/>
            <person name="Jakkamsetti A."/>
            <person name="Javaid M."/>
            <person name="Jiang H."/>
            <person name="Korchina V."/>
            <person name="Kovar C."/>
            <person name="Lara F."/>
            <person name="Lee S."/>
            <person name="Mata R."/>
            <person name="Mathew T."/>
            <person name="Moen C."/>
            <person name="Morales K."/>
            <person name="Munidasa M."/>
            <person name="Nazareth L."/>
            <person name="Ngo R."/>
            <person name="Nguyen L."/>
            <person name="Okwuonu G."/>
            <person name="Ongeri F."/>
            <person name="Patil S."/>
            <person name="Petrosino J."/>
            <person name="Pham C."/>
            <person name="Pham P."/>
            <person name="Pu L.-L."/>
            <person name="Puazo M."/>
            <person name="Raj R."/>
            <person name="Reid J."/>
            <person name="Rouhana J."/>
            <person name="Saada N."/>
            <person name="Shang Y."/>
            <person name="Simmons D."/>
            <person name="Thornton R."/>
            <person name="Warren J."/>
            <person name="Weissenberger G."/>
            <person name="Zhang J."/>
            <person name="Zhang L."/>
            <person name="Zhou C."/>
            <person name="Zhu D."/>
            <person name="Muzny D."/>
            <person name="Worley K."/>
            <person name="Gibbs R."/>
        </authorList>
    </citation>
    <scope>NUCLEOTIDE SEQUENCE [LARGE SCALE GENOMIC DNA]</scope>
    <source>
        <strain evidence="1 2">DSM 17361</strain>
    </source>
</reference>
<accession>D1PVF1</accession>
<gene>
    <name evidence="1" type="ORF">HMPREF0645_0936</name>
</gene>
<feature type="non-terminal residue" evidence="1">
    <location>
        <position position="1"/>
    </location>
</feature>
<dbReference type="AlphaFoldDB" id="D1PVF1"/>
<evidence type="ECO:0000313" key="1">
    <source>
        <dbReference type="EMBL" id="EFA44668.1"/>
    </source>
</evidence>
<dbReference type="EMBL" id="ACKS01000036">
    <property type="protein sequence ID" value="EFA44668.1"/>
    <property type="molecule type" value="Genomic_DNA"/>
</dbReference>
<protein>
    <submittedName>
        <fullName evidence="1">Uncharacterized protein</fullName>
    </submittedName>
</protein>
<proteinExistence type="predicted"/>
<dbReference type="Proteomes" id="UP000003160">
    <property type="component" value="Unassembled WGS sequence"/>
</dbReference>
<dbReference type="HOGENOM" id="CLU_1010119_0_0_10"/>
<name>D1PVF1_9BACT</name>
<evidence type="ECO:0000313" key="2">
    <source>
        <dbReference type="Proteomes" id="UP000003160"/>
    </source>
</evidence>